<dbReference type="GeneID" id="103513091"/>
<evidence type="ECO:0000313" key="3">
    <source>
        <dbReference type="Proteomes" id="UP000079169"/>
    </source>
</evidence>
<dbReference type="SUPFAM" id="SSF50814">
    <property type="entry name" value="Lipocalins"/>
    <property type="match status" value="1"/>
</dbReference>
<feature type="chain" id="PRO_5010182497" evidence="1">
    <location>
        <begin position="28"/>
        <end position="203"/>
    </location>
</feature>
<keyword evidence="1" id="KW-0732">Signal</keyword>
<reference evidence="4" key="1">
    <citation type="submission" date="2025-08" db="UniProtKB">
        <authorList>
            <consortium name="RefSeq"/>
        </authorList>
    </citation>
    <scope>IDENTIFICATION</scope>
</reference>
<proteinExistence type="predicted"/>
<gene>
    <name evidence="4" type="primary">LOC103513091</name>
</gene>
<dbReference type="OrthoDB" id="565904at2759"/>
<dbReference type="PaxDb" id="121845-A0A1S3D7L4"/>
<dbReference type="RefSeq" id="XP_008476120.1">
    <property type="nucleotide sequence ID" value="XM_008477898.2"/>
</dbReference>
<dbReference type="GO" id="GO:0006629">
    <property type="term" value="P:lipid metabolic process"/>
    <property type="evidence" value="ECO:0007669"/>
    <property type="project" value="TreeGrafter"/>
</dbReference>
<dbReference type="Pfam" id="PF00061">
    <property type="entry name" value="Lipocalin"/>
    <property type="match status" value="1"/>
</dbReference>
<dbReference type="PANTHER" id="PTHR10612:SF34">
    <property type="entry name" value="APOLIPOPROTEIN D"/>
    <property type="match status" value="1"/>
</dbReference>
<dbReference type="PANTHER" id="PTHR10612">
    <property type="entry name" value="APOLIPOPROTEIN D"/>
    <property type="match status" value="1"/>
</dbReference>
<feature type="domain" description="Lipocalin/cytosolic fatty-acid binding" evidence="2">
    <location>
        <begin position="130"/>
        <end position="201"/>
    </location>
</feature>
<dbReference type="GO" id="GO:0000302">
    <property type="term" value="P:response to reactive oxygen species"/>
    <property type="evidence" value="ECO:0007669"/>
    <property type="project" value="TreeGrafter"/>
</dbReference>
<dbReference type="InterPro" id="IPR012674">
    <property type="entry name" value="Calycin"/>
</dbReference>
<evidence type="ECO:0000256" key="1">
    <source>
        <dbReference type="SAM" id="SignalP"/>
    </source>
</evidence>
<keyword evidence="3" id="KW-1185">Reference proteome</keyword>
<sequence>MEAKGRSFIVFVSLLIWAFNHQSDVLGLKVGPGKCPDKIYLTDFDFYKGAGKWYFHKYMTNLPVQLTIGTCPRTNITIFMNKTQPLYNITNTFTIDLGYKYNYDIKGLAIQEPFGRLQVALDLPLIGVKQGPLWILSTDYKDYAIAYSCMTYKDILYFQVGYILTRRANYNHSKEFDEAVDIFVKKVGLSPDNFLRLNQKNCD</sequence>
<dbReference type="KEGG" id="dci:103513091"/>
<organism evidence="3 4">
    <name type="scientific">Diaphorina citri</name>
    <name type="common">Asian citrus psyllid</name>
    <dbReference type="NCBI Taxonomy" id="121845"/>
    <lineage>
        <taxon>Eukaryota</taxon>
        <taxon>Metazoa</taxon>
        <taxon>Ecdysozoa</taxon>
        <taxon>Arthropoda</taxon>
        <taxon>Hexapoda</taxon>
        <taxon>Insecta</taxon>
        <taxon>Pterygota</taxon>
        <taxon>Neoptera</taxon>
        <taxon>Paraneoptera</taxon>
        <taxon>Hemiptera</taxon>
        <taxon>Sternorrhyncha</taxon>
        <taxon>Psylloidea</taxon>
        <taxon>Psyllidae</taxon>
        <taxon>Diaphorininae</taxon>
        <taxon>Diaphorina</taxon>
    </lineage>
</organism>
<name>A0A1S3D7L4_DIACI</name>
<evidence type="ECO:0000259" key="2">
    <source>
        <dbReference type="Pfam" id="PF00061"/>
    </source>
</evidence>
<dbReference type="InterPro" id="IPR000566">
    <property type="entry name" value="Lipocln_cytosolic_FA-bd_dom"/>
</dbReference>
<dbReference type="AlphaFoldDB" id="A0A1S3D7L4"/>
<protein>
    <submittedName>
        <fullName evidence="4">Apolipoprotein D-like</fullName>
    </submittedName>
</protein>
<evidence type="ECO:0000313" key="4">
    <source>
        <dbReference type="RefSeq" id="XP_008476120.1"/>
    </source>
</evidence>
<accession>A0A1S3D7L4</accession>
<dbReference type="GO" id="GO:0005737">
    <property type="term" value="C:cytoplasm"/>
    <property type="evidence" value="ECO:0007669"/>
    <property type="project" value="TreeGrafter"/>
</dbReference>
<feature type="signal peptide" evidence="1">
    <location>
        <begin position="1"/>
        <end position="27"/>
    </location>
</feature>
<dbReference type="Gene3D" id="2.40.128.20">
    <property type="match status" value="1"/>
</dbReference>
<dbReference type="Proteomes" id="UP000079169">
    <property type="component" value="Unplaced"/>
</dbReference>